<protein>
    <submittedName>
        <fullName evidence="3">Uncharacterized protein</fullName>
    </submittedName>
</protein>
<comment type="caution">
    <text evidence="3">The sequence shown here is derived from an EMBL/GenBank/DDBJ whole genome shotgun (WGS) entry which is preliminary data.</text>
</comment>
<dbReference type="AlphaFoldDB" id="A0A4V6A713"/>
<proteinExistence type="predicted"/>
<reference evidence="3 4" key="1">
    <citation type="journal article" date="2015" name="Genome Biol.">
        <title>Comparative genomics of Steinernema reveals deeply conserved gene regulatory networks.</title>
        <authorList>
            <person name="Dillman A.R."/>
            <person name="Macchietto M."/>
            <person name="Porter C.F."/>
            <person name="Rogers A."/>
            <person name="Williams B."/>
            <person name="Antoshechkin I."/>
            <person name="Lee M.M."/>
            <person name="Goodwin Z."/>
            <person name="Lu X."/>
            <person name="Lewis E.E."/>
            <person name="Goodrich-Blair H."/>
            <person name="Stock S.P."/>
            <person name="Adams B.J."/>
            <person name="Sternberg P.W."/>
            <person name="Mortazavi A."/>
        </authorList>
    </citation>
    <scope>NUCLEOTIDE SEQUENCE [LARGE SCALE GENOMIC DNA]</scope>
    <source>
        <strain evidence="3 4">ALL</strain>
    </source>
</reference>
<feature type="compositionally biased region" description="Low complexity" evidence="1">
    <location>
        <begin position="130"/>
        <end position="144"/>
    </location>
</feature>
<dbReference type="EMBL" id="AZBU02000002">
    <property type="protein sequence ID" value="TKR96375.1"/>
    <property type="molecule type" value="Genomic_DNA"/>
</dbReference>
<name>A0A4V6A713_STECR</name>
<keyword evidence="4" id="KW-1185">Reference proteome</keyword>
<evidence type="ECO:0000256" key="2">
    <source>
        <dbReference type="SAM" id="SignalP"/>
    </source>
</evidence>
<evidence type="ECO:0000313" key="3">
    <source>
        <dbReference type="EMBL" id="TKR96375.1"/>
    </source>
</evidence>
<gene>
    <name evidence="3" type="ORF">L596_010402</name>
</gene>
<keyword evidence="2" id="KW-0732">Signal</keyword>
<sequence length="236" mass="24940">MLHSVWIALLSDMIRRSCFLVMGLLLLFSALVQAARPLDKTTKQTDVIQENDNTNDNNTASTFLSLLTTATGFLTPEAATATTPVLLDSFKVVSTSTTTFQSLTNVSTSSKEVQPVFTSTTGKKTAPEMTSTTMSTTSSDSKSSLLKNKEDTTRMSTFSPITFKLTSQASKLTAEITHSSLSSSFAKTELSTVNTVHSSIGTPAPSSAAATSAAPSKLSPNQLTLLLLATSVLALL</sequence>
<accession>A0A4V6A713</accession>
<reference evidence="3 4" key="2">
    <citation type="journal article" date="2019" name="G3 (Bethesda)">
        <title>Hybrid Assembly of the Genome of the Entomopathogenic Nematode Steinernema carpocapsae Identifies the X-Chromosome.</title>
        <authorList>
            <person name="Serra L."/>
            <person name="Macchietto M."/>
            <person name="Macias-Munoz A."/>
            <person name="McGill C.J."/>
            <person name="Rodriguez I.M."/>
            <person name="Rodriguez B."/>
            <person name="Murad R."/>
            <person name="Mortazavi A."/>
        </authorList>
    </citation>
    <scope>NUCLEOTIDE SEQUENCE [LARGE SCALE GENOMIC DNA]</scope>
    <source>
        <strain evidence="3 4">ALL</strain>
    </source>
</reference>
<evidence type="ECO:0000256" key="1">
    <source>
        <dbReference type="SAM" id="MobiDB-lite"/>
    </source>
</evidence>
<feature type="signal peptide" evidence="2">
    <location>
        <begin position="1"/>
        <end position="34"/>
    </location>
</feature>
<feature type="region of interest" description="Disordered" evidence="1">
    <location>
        <begin position="118"/>
        <end position="149"/>
    </location>
</feature>
<dbReference type="Proteomes" id="UP000298663">
    <property type="component" value="Unassembled WGS sequence"/>
</dbReference>
<organism evidence="3 4">
    <name type="scientific">Steinernema carpocapsae</name>
    <name type="common">Entomopathogenic nematode</name>
    <dbReference type="NCBI Taxonomy" id="34508"/>
    <lineage>
        <taxon>Eukaryota</taxon>
        <taxon>Metazoa</taxon>
        <taxon>Ecdysozoa</taxon>
        <taxon>Nematoda</taxon>
        <taxon>Chromadorea</taxon>
        <taxon>Rhabditida</taxon>
        <taxon>Tylenchina</taxon>
        <taxon>Panagrolaimomorpha</taxon>
        <taxon>Strongyloidoidea</taxon>
        <taxon>Steinernematidae</taxon>
        <taxon>Steinernema</taxon>
    </lineage>
</organism>
<feature type="chain" id="PRO_5020854630" evidence="2">
    <location>
        <begin position="35"/>
        <end position="236"/>
    </location>
</feature>
<evidence type="ECO:0000313" key="4">
    <source>
        <dbReference type="Proteomes" id="UP000298663"/>
    </source>
</evidence>